<name>A0ABU0JGR8_9HYPH</name>
<feature type="chain" id="PRO_5047178705" evidence="4">
    <location>
        <begin position="28"/>
        <end position="519"/>
    </location>
</feature>
<evidence type="ECO:0000256" key="3">
    <source>
        <dbReference type="ARBA" id="ARBA00022729"/>
    </source>
</evidence>
<evidence type="ECO:0000256" key="2">
    <source>
        <dbReference type="ARBA" id="ARBA00005695"/>
    </source>
</evidence>
<proteinExistence type="inferred from homology"/>
<dbReference type="EMBL" id="JAUSVX010000013">
    <property type="protein sequence ID" value="MDQ0472666.1"/>
    <property type="molecule type" value="Genomic_DNA"/>
</dbReference>
<dbReference type="Gene3D" id="3.40.190.10">
    <property type="entry name" value="Periplasmic binding protein-like II"/>
    <property type="match status" value="1"/>
</dbReference>
<dbReference type="Gene3D" id="3.10.105.10">
    <property type="entry name" value="Dipeptide-binding Protein, Domain 3"/>
    <property type="match status" value="1"/>
</dbReference>
<sequence>MHRISRRTVLAAGAGAAVLAAAPAAGADPRRIVTVASQSLPPTMEPMDTPGTTSVWYRTEYNVFEGLLGLDYRNAMAVRGALAERWSRVDGRTWEFVLRQGVVFHDGRDLTADDVVFSLGEERLLGPNAPGRAAATAFLPTLQRAEKIDARTVRLIANTDDPVFDRRIAAWGGQIVSAAAFRAAPSWQAWAMRPIGTGPYRVEEIRRDYGISLAAHDAYWGGRPALAGVRFRAVPEMAGRIAGLLAGDWDIATDIAPDQIPDIEGRPGFKVVEAGSNVTRMVVLDVRHNPQLKDVKLRRALSLAVDRKLLVDSIWLGRTTVPNGFQSPSYGPLYDPKRPAPAFDPDQASRLVRESSYRGEPIALRMTGTYYLAERPTTEALVEMWRTVGINVTIEIVENYAQWYRRPGSGMYNYSSVTLYPDPLGGMIRNFGPTGAVQTTEESWSNEEFNALARAMAATSDVAERRRMHTRMLDILEWEDPPMVLLFEQNMFYGIRSDLDWRPYPAHQMDFGPGNMRAS</sequence>
<dbReference type="InterPro" id="IPR000914">
    <property type="entry name" value="SBP_5_dom"/>
</dbReference>
<keyword evidence="7" id="KW-1185">Reference proteome</keyword>
<feature type="domain" description="Solute-binding protein family 5" evidence="5">
    <location>
        <begin position="78"/>
        <end position="435"/>
    </location>
</feature>
<dbReference type="PROSITE" id="PS51318">
    <property type="entry name" value="TAT"/>
    <property type="match status" value="1"/>
</dbReference>
<dbReference type="PIRSF" id="PIRSF002741">
    <property type="entry name" value="MppA"/>
    <property type="match status" value="1"/>
</dbReference>
<evidence type="ECO:0000256" key="1">
    <source>
        <dbReference type="ARBA" id="ARBA00004418"/>
    </source>
</evidence>
<evidence type="ECO:0000256" key="4">
    <source>
        <dbReference type="SAM" id="SignalP"/>
    </source>
</evidence>
<keyword evidence="3 4" id="KW-0732">Signal</keyword>
<dbReference type="InterPro" id="IPR030678">
    <property type="entry name" value="Peptide/Ni-bd"/>
</dbReference>
<comment type="subcellular location">
    <subcellularLocation>
        <location evidence="1">Periplasm</location>
    </subcellularLocation>
</comment>
<organism evidence="6 7">
    <name type="scientific">Labrys wisconsinensis</name>
    <dbReference type="NCBI Taxonomy" id="425677"/>
    <lineage>
        <taxon>Bacteria</taxon>
        <taxon>Pseudomonadati</taxon>
        <taxon>Pseudomonadota</taxon>
        <taxon>Alphaproteobacteria</taxon>
        <taxon>Hyphomicrobiales</taxon>
        <taxon>Xanthobacteraceae</taxon>
        <taxon>Labrys</taxon>
    </lineage>
</organism>
<dbReference type="Pfam" id="PF00496">
    <property type="entry name" value="SBP_bac_5"/>
    <property type="match status" value="1"/>
</dbReference>
<dbReference type="InterPro" id="IPR006311">
    <property type="entry name" value="TAT_signal"/>
</dbReference>
<accession>A0ABU0JGR8</accession>
<evidence type="ECO:0000313" key="6">
    <source>
        <dbReference type="EMBL" id="MDQ0472666.1"/>
    </source>
</evidence>
<dbReference type="RefSeq" id="WP_307279813.1">
    <property type="nucleotide sequence ID" value="NZ_JAUSVX010000013.1"/>
</dbReference>
<gene>
    <name evidence="6" type="ORF">QO011_005696</name>
</gene>
<dbReference type="PANTHER" id="PTHR30290">
    <property type="entry name" value="PERIPLASMIC BINDING COMPONENT OF ABC TRANSPORTER"/>
    <property type="match status" value="1"/>
</dbReference>
<dbReference type="SUPFAM" id="SSF53850">
    <property type="entry name" value="Periplasmic binding protein-like II"/>
    <property type="match status" value="1"/>
</dbReference>
<protein>
    <submittedName>
        <fullName evidence="6">Peptide/nickel transport system substrate-binding protein</fullName>
    </submittedName>
</protein>
<dbReference type="Proteomes" id="UP001242480">
    <property type="component" value="Unassembled WGS sequence"/>
</dbReference>
<comment type="caution">
    <text evidence="6">The sequence shown here is derived from an EMBL/GenBank/DDBJ whole genome shotgun (WGS) entry which is preliminary data.</text>
</comment>
<evidence type="ECO:0000259" key="5">
    <source>
        <dbReference type="Pfam" id="PF00496"/>
    </source>
</evidence>
<dbReference type="InterPro" id="IPR039424">
    <property type="entry name" value="SBP_5"/>
</dbReference>
<feature type="signal peptide" evidence="4">
    <location>
        <begin position="1"/>
        <end position="27"/>
    </location>
</feature>
<evidence type="ECO:0000313" key="7">
    <source>
        <dbReference type="Proteomes" id="UP001242480"/>
    </source>
</evidence>
<comment type="similarity">
    <text evidence="2">Belongs to the bacterial solute-binding protein 5 family.</text>
</comment>
<dbReference type="Gene3D" id="3.90.76.10">
    <property type="entry name" value="Dipeptide-binding Protein, Domain 1"/>
    <property type="match status" value="1"/>
</dbReference>
<reference evidence="6 7" key="1">
    <citation type="submission" date="2023-07" db="EMBL/GenBank/DDBJ databases">
        <title>Genomic Encyclopedia of Type Strains, Phase IV (KMG-IV): sequencing the most valuable type-strain genomes for metagenomic binning, comparative biology and taxonomic classification.</title>
        <authorList>
            <person name="Goeker M."/>
        </authorList>
    </citation>
    <scope>NUCLEOTIDE SEQUENCE [LARGE SCALE GENOMIC DNA]</scope>
    <source>
        <strain evidence="6 7">DSM 19619</strain>
    </source>
</reference>
<dbReference type="PANTHER" id="PTHR30290:SF38">
    <property type="entry name" value="D,D-DIPEPTIDE-BINDING PERIPLASMIC PROTEIN DDPA-RELATED"/>
    <property type="match status" value="1"/>
</dbReference>